<dbReference type="GO" id="GO:0015171">
    <property type="term" value="F:amino acid transmembrane transporter activity"/>
    <property type="evidence" value="ECO:0007669"/>
    <property type="project" value="TreeGrafter"/>
</dbReference>
<evidence type="ECO:0000313" key="8">
    <source>
        <dbReference type="Proteomes" id="UP000541426"/>
    </source>
</evidence>
<reference evidence="7 8" key="1">
    <citation type="submission" date="2020-08" db="EMBL/GenBank/DDBJ databases">
        <title>Genomic Encyclopedia of Type Strains, Phase IV (KMG-IV): sequencing the most valuable type-strain genomes for metagenomic binning, comparative biology and taxonomic classification.</title>
        <authorList>
            <person name="Goeker M."/>
        </authorList>
    </citation>
    <scope>NUCLEOTIDE SEQUENCE [LARGE SCALE GENOMIC DNA]</scope>
    <source>
        <strain evidence="7 8">DSM 102235</strain>
    </source>
</reference>
<protein>
    <submittedName>
        <fullName evidence="7">Threonine/homoserine/homoserine lactone efflux protein</fullName>
    </submittedName>
</protein>
<keyword evidence="8" id="KW-1185">Reference proteome</keyword>
<keyword evidence="3 6" id="KW-0812">Transmembrane</keyword>
<accession>A0A7W6DKA7</accession>
<dbReference type="EMBL" id="JACIEJ010000002">
    <property type="protein sequence ID" value="MBB3984816.1"/>
    <property type="molecule type" value="Genomic_DNA"/>
</dbReference>
<dbReference type="Pfam" id="PF01810">
    <property type="entry name" value="LysE"/>
    <property type="match status" value="1"/>
</dbReference>
<comment type="caution">
    <text evidence="7">The sequence shown here is derived from an EMBL/GenBank/DDBJ whole genome shotgun (WGS) entry which is preliminary data.</text>
</comment>
<dbReference type="Proteomes" id="UP000541426">
    <property type="component" value="Unassembled WGS sequence"/>
</dbReference>
<keyword evidence="5 6" id="KW-0472">Membrane</keyword>
<evidence type="ECO:0000256" key="2">
    <source>
        <dbReference type="ARBA" id="ARBA00022475"/>
    </source>
</evidence>
<evidence type="ECO:0000256" key="3">
    <source>
        <dbReference type="ARBA" id="ARBA00022692"/>
    </source>
</evidence>
<evidence type="ECO:0000256" key="4">
    <source>
        <dbReference type="ARBA" id="ARBA00022989"/>
    </source>
</evidence>
<comment type="subcellular location">
    <subcellularLocation>
        <location evidence="1">Cell membrane</location>
        <topology evidence="1">Multi-pass membrane protein</topology>
    </subcellularLocation>
</comment>
<evidence type="ECO:0000313" key="7">
    <source>
        <dbReference type="EMBL" id="MBB3984816.1"/>
    </source>
</evidence>
<evidence type="ECO:0000256" key="6">
    <source>
        <dbReference type="SAM" id="Phobius"/>
    </source>
</evidence>
<evidence type="ECO:0000256" key="1">
    <source>
        <dbReference type="ARBA" id="ARBA00004651"/>
    </source>
</evidence>
<keyword evidence="4 6" id="KW-1133">Transmembrane helix</keyword>
<proteinExistence type="predicted"/>
<organism evidence="7 8">
    <name type="scientific">Sagittula marina</name>
    <dbReference type="NCBI Taxonomy" id="943940"/>
    <lineage>
        <taxon>Bacteria</taxon>
        <taxon>Pseudomonadati</taxon>
        <taxon>Pseudomonadota</taxon>
        <taxon>Alphaproteobacteria</taxon>
        <taxon>Rhodobacterales</taxon>
        <taxon>Roseobacteraceae</taxon>
        <taxon>Sagittula</taxon>
    </lineage>
</organism>
<gene>
    <name evidence="7" type="ORF">GGQ68_001132</name>
</gene>
<dbReference type="GO" id="GO:0005886">
    <property type="term" value="C:plasma membrane"/>
    <property type="evidence" value="ECO:0007669"/>
    <property type="project" value="UniProtKB-SubCell"/>
</dbReference>
<dbReference type="AlphaFoldDB" id="A0A7W6DKA7"/>
<name>A0A7W6DKA7_9RHOB</name>
<evidence type="ECO:0000256" key="5">
    <source>
        <dbReference type="ARBA" id="ARBA00023136"/>
    </source>
</evidence>
<dbReference type="RefSeq" id="WP_183963767.1">
    <property type="nucleotide sequence ID" value="NZ_BAABBZ010000014.1"/>
</dbReference>
<feature type="transmembrane region" description="Helical" evidence="6">
    <location>
        <begin position="75"/>
        <end position="93"/>
    </location>
</feature>
<feature type="transmembrane region" description="Helical" evidence="6">
    <location>
        <begin position="138"/>
        <end position="158"/>
    </location>
</feature>
<dbReference type="PANTHER" id="PTHR30086">
    <property type="entry name" value="ARGININE EXPORTER PROTEIN ARGO"/>
    <property type="match status" value="1"/>
</dbReference>
<keyword evidence="2" id="KW-1003">Cell membrane</keyword>
<dbReference type="InterPro" id="IPR001123">
    <property type="entry name" value="LeuE-type"/>
</dbReference>
<feature type="transmembrane region" description="Helical" evidence="6">
    <location>
        <begin position="105"/>
        <end position="126"/>
    </location>
</feature>
<dbReference type="PANTHER" id="PTHR30086:SF20">
    <property type="entry name" value="ARGININE EXPORTER PROTEIN ARGO-RELATED"/>
    <property type="match status" value="1"/>
</dbReference>
<feature type="transmembrane region" description="Helical" evidence="6">
    <location>
        <begin position="42"/>
        <end position="63"/>
    </location>
</feature>
<sequence>MSIVLPLLVFLFPLAYSPGPGNMTFAANGARFGFAATLPANLGYHIATLCVALAMGFGALSLLNAVPWLFTALKIAGALYVLWLAIGFLRAGLTEDARRPRPISFADGVVLLVLNPKAYLIMALMFSQFLNGEDLMTVAVIATVFTLNNLLAFCVWTLAGDVLLRAFRSPGAARRMNTGFGVALALTAVWMLLA</sequence>
<feature type="transmembrane region" description="Helical" evidence="6">
    <location>
        <begin position="178"/>
        <end position="193"/>
    </location>
</feature>